<dbReference type="Proteomes" id="UP001500403">
    <property type="component" value="Unassembled WGS sequence"/>
</dbReference>
<protein>
    <submittedName>
        <fullName evidence="1">Uncharacterized protein</fullName>
    </submittedName>
</protein>
<proteinExistence type="predicted"/>
<evidence type="ECO:0000313" key="2">
    <source>
        <dbReference type="Proteomes" id="UP001500403"/>
    </source>
</evidence>
<comment type="caution">
    <text evidence="1">The sequence shown here is derived from an EMBL/GenBank/DDBJ whole genome shotgun (WGS) entry which is preliminary data.</text>
</comment>
<accession>A0ABN3XQ92</accession>
<evidence type="ECO:0000313" key="1">
    <source>
        <dbReference type="EMBL" id="GAA2972226.1"/>
    </source>
</evidence>
<organism evidence="1 2">
    <name type="scientific">Streptomyces enissocaesilis</name>
    <dbReference type="NCBI Taxonomy" id="332589"/>
    <lineage>
        <taxon>Bacteria</taxon>
        <taxon>Bacillati</taxon>
        <taxon>Actinomycetota</taxon>
        <taxon>Actinomycetes</taxon>
        <taxon>Kitasatosporales</taxon>
        <taxon>Streptomycetaceae</taxon>
        <taxon>Streptomyces</taxon>
        <taxon>Streptomyces rochei group</taxon>
    </lineage>
</organism>
<name>A0ABN3XQ92_9ACTN</name>
<gene>
    <name evidence="1" type="ORF">GCM10010446_66010</name>
</gene>
<reference evidence="1 2" key="1">
    <citation type="journal article" date="2019" name="Int. J. Syst. Evol. Microbiol.">
        <title>The Global Catalogue of Microorganisms (GCM) 10K type strain sequencing project: providing services to taxonomists for standard genome sequencing and annotation.</title>
        <authorList>
            <consortium name="The Broad Institute Genomics Platform"/>
            <consortium name="The Broad Institute Genome Sequencing Center for Infectious Disease"/>
            <person name="Wu L."/>
            <person name="Ma J."/>
        </authorList>
    </citation>
    <scope>NUCLEOTIDE SEQUENCE [LARGE SCALE GENOMIC DNA]</scope>
    <source>
        <strain evidence="1 2">JCM 9088</strain>
    </source>
</reference>
<dbReference type="EMBL" id="BAAAUD010000107">
    <property type="protein sequence ID" value="GAA2972226.1"/>
    <property type="molecule type" value="Genomic_DNA"/>
</dbReference>
<keyword evidence="2" id="KW-1185">Reference proteome</keyword>
<sequence>MNQCGLCQAPVEDGGYLCVGCVSCTRAHLESLPGLYDGLLPYLTPAGGAREGRAAKGGPPGLPVVEEILDLRGPGGIVGVVEGWTSVIRTDRRMAPRPAAGLGVEGRLRAGVAELLGHMPWIAVSWPDAGPFATDIKQLADSVRSITDPRAPGEVGRRLGKCPAIDTSGVICGAVLRYYPGAATVTCPWCQCAFPPATWADLKTLIDEDAKGIATGDTPAEEAEESCPIAS</sequence>